<dbReference type="EMBL" id="JAOB01000089">
    <property type="protein sequence ID" value="EUA09653.1"/>
    <property type="molecule type" value="Genomic_DNA"/>
</dbReference>
<proteinExistence type="predicted"/>
<dbReference type="PATRIC" id="fig|1299334.3.peg.9173"/>
<protein>
    <submittedName>
        <fullName evidence="2">Uncharacterized protein</fullName>
    </submittedName>
</protein>
<name>X7YT24_MYCXE</name>
<feature type="compositionally biased region" description="Low complexity" evidence="1">
    <location>
        <begin position="37"/>
        <end position="51"/>
    </location>
</feature>
<feature type="region of interest" description="Disordered" evidence="1">
    <location>
        <begin position="34"/>
        <end position="65"/>
    </location>
</feature>
<gene>
    <name evidence="2" type="ORF">I553_3737</name>
</gene>
<evidence type="ECO:0000313" key="2">
    <source>
        <dbReference type="EMBL" id="EUA09653.1"/>
    </source>
</evidence>
<accession>X7YT24</accession>
<evidence type="ECO:0000256" key="1">
    <source>
        <dbReference type="SAM" id="MobiDB-lite"/>
    </source>
</evidence>
<dbReference type="AlphaFoldDB" id="X7YT24"/>
<reference evidence="2" key="1">
    <citation type="submission" date="2014-01" db="EMBL/GenBank/DDBJ databases">
        <authorList>
            <person name="Brown-Elliot B."/>
            <person name="Wallace R."/>
            <person name="Lenaerts A."/>
            <person name="Ordway D."/>
            <person name="DeGroote M.A."/>
            <person name="Parker T."/>
            <person name="Sizemore C."/>
            <person name="Tallon L.J."/>
            <person name="Sadzewicz L.K."/>
            <person name="Sengamalay N."/>
            <person name="Fraser C.M."/>
            <person name="Hine E."/>
            <person name="Shefchek K.A."/>
            <person name="Das S.P."/>
            <person name="Tettelin H."/>
        </authorList>
    </citation>
    <scope>NUCLEOTIDE SEQUENCE [LARGE SCALE GENOMIC DNA]</scope>
    <source>
        <strain evidence="2">4042</strain>
    </source>
</reference>
<sequence length="65" mass="6534">MLAILAAGPTLSKSAALIGHDTLPADPAAVVVNEGISATTTQSAPSSTTPATAPPPPAPRRHRRR</sequence>
<organism evidence="2">
    <name type="scientific">Mycobacterium xenopi 4042</name>
    <dbReference type="NCBI Taxonomy" id="1299334"/>
    <lineage>
        <taxon>Bacteria</taxon>
        <taxon>Bacillati</taxon>
        <taxon>Actinomycetota</taxon>
        <taxon>Actinomycetes</taxon>
        <taxon>Mycobacteriales</taxon>
        <taxon>Mycobacteriaceae</taxon>
        <taxon>Mycobacterium</taxon>
    </lineage>
</organism>
<comment type="caution">
    <text evidence="2">The sequence shown here is derived from an EMBL/GenBank/DDBJ whole genome shotgun (WGS) entry which is preliminary data.</text>
</comment>